<dbReference type="Gene3D" id="1.10.12.10">
    <property type="entry name" value="Lyase 2-enoyl-coa Hydratase, Chain A, domain 2"/>
    <property type="match status" value="1"/>
</dbReference>
<evidence type="ECO:0000313" key="4">
    <source>
        <dbReference type="EMBL" id="KAJ8924767.1"/>
    </source>
</evidence>
<dbReference type="Gene3D" id="3.90.226.10">
    <property type="entry name" value="2-enoyl-CoA Hydratase, Chain A, domain 1"/>
    <property type="match status" value="1"/>
</dbReference>
<dbReference type="GO" id="GO:0004165">
    <property type="term" value="F:delta(3)-delta(2)-enoyl-CoA isomerase activity"/>
    <property type="evidence" value="ECO:0007669"/>
    <property type="project" value="UniProtKB-ARBA"/>
</dbReference>
<protein>
    <recommendedName>
        <fullName evidence="6">Enoyl-CoA hydratase</fullName>
    </recommendedName>
</protein>
<keyword evidence="3" id="KW-0413">Isomerase</keyword>
<dbReference type="InterPro" id="IPR014748">
    <property type="entry name" value="Enoyl-CoA_hydra_C"/>
</dbReference>
<dbReference type="Proteomes" id="UP001159042">
    <property type="component" value="Unassembled WGS sequence"/>
</dbReference>
<sequence>MSNNNYIISNYRDGIRTITIKRPERKNALCTSMYQTITRILTEDASNDRVVVTIITGYGSYFSSGNDIKAAMFGEISMNEGLNSFKELVNTLINYPKLLIAVVNGPAVGIGATMAALCDIVYAADTAVFDTPFVKLGLCAEAASSYTFPQILGRSKASEVILLNHKLNAQEAHQFGLVSRVIPQSALDEFIVELRRYGKLPVQNLIRNKRLIMSNFKRILCECNEREIDELIVCAQSEEFVNAVTTFMHKKSKL</sequence>
<dbReference type="InterPro" id="IPR029045">
    <property type="entry name" value="ClpP/crotonase-like_dom_sf"/>
</dbReference>
<name>A0AAV8WDU6_9CUCU</name>
<evidence type="ECO:0000256" key="2">
    <source>
        <dbReference type="ARBA" id="ARBA00023140"/>
    </source>
</evidence>
<evidence type="ECO:0000256" key="3">
    <source>
        <dbReference type="ARBA" id="ARBA00023235"/>
    </source>
</evidence>
<organism evidence="4 5">
    <name type="scientific">Exocentrus adspersus</name>
    <dbReference type="NCBI Taxonomy" id="1586481"/>
    <lineage>
        <taxon>Eukaryota</taxon>
        <taxon>Metazoa</taxon>
        <taxon>Ecdysozoa</taxon>
        <taxon>Arthropoda</taxon>
        <taxon>Hexapoda</taxon>
        <taxon>Insecta</taxon>
        <taxon>Pterygota</taxon>
        <taxon>Neoptera</taxon>
        <taxon>Endopterygota</taxon>
        <taxon>Coleoptera</taxon>
        <taxon>Polyphaga</taxon>
        <taxon>Cucujiformia</taxon>
        <taxon>Chrysomeloidea</taxon>
        <taxon>Cerambycidae</taxon>
        <taxon>Lamiinae</taxon>
        <taxon>Acanthocinini</taxon>
        <taxon>Exocentrus</taxon>
    </lineage>
</organism>
<dbReference type="Pfam" id="PF00378">
    <property type="entry name" value="ECH_1"/>
    <property type="match status" value="1"/>
</dbReference>
<dbReference type="InterPro" id="IPR001753">
    <property type="entry name" value="Enoyl-CoA_hydra/iso"/>
</dbReference>
<evidence type="ECO:0008006" key="6">
    <source>
        <dbReference type="Google" id="ProtNLM"/>
    </source>
</evidence>
<accession>A0AAV8WDU6</accession>
<dbReference type="PANTHER" id="PTHR43684:SF1">
    <property type="entry name" value="ENOYL-COA DELTA ISOMERASE 2"/>
    <property type="match status" value="1"/>
</dbReference>
<dbReference type="GO" id="GO:0005777">
    <property type="term" value="C:peroxisome"/>
    <property type="evidence" value="ECO:0007669"/>
    <property type="project" value="UniProtKB-SubCell"/>
</dbReference>
<keyword evidence="5" id="KW-1185">Reference proteome</keyword>
<dbReference type="SUPFAM" id="SSF52096">
    <property type="entry name" value="ClpP/crotonase"/>
    <property type="match status" value="1"/>
</dbReference>
<comment type="caution">
    <text evidence="4">The sequence shown here is derived from an EMBL/GenBank/DDBJ whole genome shotgun (WGS) entry which is preliminary data.</text>
</comment>
<dbReference type="EMBL" id="JANEYG010000002">
    <property type="protein sequence ID" value="KAJ8924767.1"/>
    <property type="molecule type" value="Genomic_DNA"/>
</dbReference>
<evidence type="ECO:0000256" key="1">
    <source>
        <dbReference type="ARBA" id="ARBA00004275"/>
    </source>
</evidence>
<gene>
    <name evidence="4" type="ORF">NQ315_000920</name>
</gene>
<proteinExistence type="predicted"/>
<comment type="subcellular location">
    <subcellularLocation>
        <location evidence="1">Peroxisome</location>
    </subcellularLocation>
</comment>
<keyword evidence="2" id="KW-0576">Peroxisome</keyword>
<evidence type="ECO:0000313" key="5">
    <source>
        <dbReference type="Proteomes" id="UP001159042"/>
    </source>
</evidence>
<dbReference type="AlphaFoldDB" id="A0AAV8WDU6"/>
<dbReference type="CDD" id="cd06558">
    <property type="entry name" value="crotonase-like"/>
    <property type="match status" value="1"/>
</dbReference>
<dbReference type="PANTHER" id="PTHR43684">
    <property type="match status" value="1"/>
</dbReference>
<dbReference type="InterPro" id="IPR051053">
    <property type="entry name" value="ECH/Chromodomain_protein"/>
</dbReference>
<reference evidence="4 5" key="1">
    <citation type="journal article" date="2023" name="Insect Mol. Biol.">
        <title>Genome sequencing provides insights into the evolution of gene families encoding plant cell wall-degrading enzymes in longhorned beetles.</title>
        <authorList>
            <person name="Shin N.R."/>
            <person name="Okamura Y."/>
            <person name="Kirsch R."/>
            <person name="Pauchet Y."/>
        </authorList>
    </citation>
    <scope>NUCLEOTIDE SEQUENCE [LARGE SCALE GENOMIC DNA]</scope>
    <source>
        <strain evidence="4">EAD_L_NR</strain>
    </source>
</reference>